<evidence type="ECO:0000313" key="3">
    <source>
        <dbReference type="EMBL" id="MYD89288.1"/>
    </source>
</evidence>
<organism evidence="3">
    <name type="scientific">Caldilineaceae bacterium SB0662_bin_9</name>
    <dbReference type="NCBI Taxonomy" id="2605258"/>
    <lineage>
        <taxon>Bacteria</taxon>
        <taxon>Bacillati</taxon>
        <taxon>Chloroflexota</taxon>
        <taxon>Caldilineae</taxon>
        <taxon>Caldilineales</taxon>
        <taxon>Caldilineaceae</taxon>
    </lineage>
</organism>
<accession>A0A6B1DPB6</accession>
<dbReference type="Pfam" id="PF07364">
    <property type="entry name" value="DUF1485"/>
    <property type="match status" value="1"/>
</dbReference>
<evidence type="ECO:0000259" key="2">
    <source>
        <dbReference type="Pfam" id="PF07364"/>
    </source>
</evidence>
<dbReference type="InterPro" id="IPR009197">
    <property type="entry name" value="MlrC"/>
</dbReference>
<dbReference type="AlphaFoldDB" id="A0A6B1DPB6"/>
<dbReference type="InterPro" id="IPR015995">
    <property type="entry name" value="MlrC_N"/>
</dbReference>
<dbReference type="EMBL" id="VXPY01000015">
    <property type="protein sequence ID" value="MYD89288.1"/>
    <property type="molecule type" value="Genomic_DNA"/>
</dbReference>
<comment type="caution">
    <text evidence="3">The sequence shown here is derived from an EMBL/GenBank/DDBJ whole genome shotgun (WGS) entry which is preliminary data.</text>
</comment>
<dbReference type="InterPro" id="IPR010799">
    <property type="entry name" value="MlrC_C"/>
</dbReference>
<sequence>MTYRIAVGGLLHETHTFAPTPTTLEDFRTTWHAGSGLLSSLRGTQTGVGGMIDGVENRGWTPIPTFYAAAMPAGTVTAPAYEALKTEMCTRTQAAMPLDGILLHLHGAMVSETTLDAETDIAEAVRSIVGPDVPMIVELDMHGNISPALAEQADILLGYDTTPHMDLRAKGMEAVAVLEGLLAGRLRPTTAVRNIPCLLAPQVTDTSDLPLRAVHDKVRAMKTNDRVIAISVFGGFAYADTPWTGASVFVHTNDAPDLARDLAAELEETLMDHRSAAVFQALPPDEAVREALRTSEGPVILVDSADNIGGGTPGDGTDALKAMLAADVQEGTVVIADAEAVRECWQAGLGASVTIPIGGKTDDFHGSPITVTGTVRTLSDGRYPCERKQNHFAAFYGDTLEMGNSALLRSGGVNIVLNSRKTPPFDLVQLRGMGVVPEEQKMIAVKAAVAYRAAYLPIATRIVEMDTAGLCTANLQRFDYRNLPRPIFPLDTQ</sequence>
<evidence type="ECO:0000259" key="1">
    <source>
        <dbReference type="Pfam" id="PF07171"/>
    </source>
</evidence>
<reference evidence="3" key="1">
    <citation type="submission" date="2019-09" db="EMBL/GenBank/DDBJ databases">
        <title>Characterisation of the sponge microbiome using genome-centric metagenomics.</title>
        <authorList>
            <person name="Engelberts J.P."/>
            <person name="Robbins S.J."/>
            <person name="De Goeij J.M."/>
            <person name="Aranda M."/>
            <person name="Bell S.C."/>
            <person name="Webster N.S."/>
        </authorList>
    </citation>
    <scope>NUCLEOTIDE SEQUENCE</scope>
    <source>
        <strain evidence="3">SB0662_bin_9</strain>
    </source>
</reference>
<feature type="domain" description="Microcystin LR degradation protein MlrC C-terminal" evidence="1">
    <location>
        <begin position="301"/>
        <end position="482"/>
    </location>
</feature>
<name>A0A6B1DPB6_9CHLR</name>
<feature type="domain" description="Microcystin LR degradation protein MlrC N-terminal" evidence="2">
    <location>
        <begin position="4"/>
        <end position="292"/>
    </location>
</feature>
<dbReference type="Pfam" id="PF07171">
    <property type="entry name" value="MlrC_C"/>
    <property type="match status" value="1"/>
</dbReference>
<dbReference type="PIRSF" id="PIRSF012702">
    <property type="entry name" value="UCP012702"/>
    <property type="match status" value="1"/>
</dbReference>
<protein>
    <submittedName>
        <fullName evidence="3">M81 family metallopeptidase</fullName>
    </submittedName>
</protein>
<proteinExistence type="predicted"/>
<gene>
    <name evidence="3" type="ORF">F4Y08_02960</name>
</gene>